<evidence type="ECO:0000256" key="4">
    <source>
        <dbReference type="ARBA" id="ARBA00022741"/>
    </source>
</evidence>
<evidence type="ECO:0000256" key="3">
    <source>
        <dbReference type="ARBA" id="ARBA00022490"/>
    </source>
</evidence>
<dbReference type="InterPro" id="IPR041569">
    <property type="entry name" value="AAA_lid_3"/>
</dbReference>
<dbReference type="GO" id="GO:0005524">
    <property type="term" value="F:ATP binding"/>
    <property type="evidence" value="ECO:0007669"/>
    <property type="project" value="UniProtKB-KW"/>
</dbReference>
<keyword evidence="4 8" id="KW-0547">Nucleotide-binding</keyword>
<comment type="caution">
    <text evidence="10">The sequence shown here is derived from an EMBL/GenBank/DDBJ whole genome shotgun (WGS) entry which is preliminary data.</text>
</comment>
<dbReference type="SMART" id="SM00382">
    <property type="entry name" value="AAA"/>
    <property type="match status" value="1"/>
</dbReference>
<evidence type="ECO:0000313" key="11">
    <source>
        <dbReference type="Proteomes" id="UP000288805"/>
    </source>
</evidence>
<dbReference type="EMBL" id="QGNW01001173">
    <property type="protein sequence ID" value="RVW52099.1"/>
    <property type="molecule type" value="Genomic_DNA"/>
</dbReference>
<gene>
    <name evidence="10" type="primary">RPT1_1</name>
    <name evidence="10" type="ORF">CK203_095069</name>
</gene>
<dbReference type="GO" id="GO:0016887">
    <property type="term" value="F:ATP hydrolysis activity"/>
    <property type="evidence" value="ECO:0007669"/>
    <property type="project" value="InterPro"/>
</dbReference>
<dbReference type="InterPro" id="IPR003593">
    <property type="entry name" value="AAA+_ATPase"/>
</dbReference>
<dbReference type="Pfam" id="PF21236">
    <property type="entry name" value="OB_PRS7"/>
    <property type="match status" value="1"/>
</dbReference>
<sequence>MAPEPEDEIKDEKNPRPLDEDDIALLKTYLENYHLYDDVVDEHIKIKVVKSIVGSRGGWRSDGARSGLGPYSAPIKKTEKEIKEMAKKVNDLCGIKESDTGLAAPSQWDLVSDKQMMQEEQPLQVARCTKIISPNSEDAKYVINVKQIAKFVVGLGDKVSPTDIEEGMRVGHVLPHNFCGEKIYLFNVFLFVSPTCCHCRVDRNKYQIQIPLPPKIDPSVTMMTVEEKPDVTYNDVGGCKEQIEKMREVVELPMLHPEKFVKLGIDPPKGVLCYGPPGTGKTLLARAVANRTDACFIRVIGSELVQKYVGEGARMVRELFQMARSKKACIVFFDEVDAIGGARFDDGVGGDNEVQRTMLEIVNQLDGFDARGNIKVLMATNRPDTLDPALLRPGRLDRKVEFGLPDLESRTQIFKIHTRTMNCERDIRFELLARLCPNSTGADIRSVCTEAGMYAIRARRKTVTEKDFLDSVNKVIKGYQKFSATPKYMVYN</sequence>
<dbReference type="Proteomes" id="UP000288805">
    <property type="component" value="Unassembled WGS sequence"/>
</dbReference>
<evidence type="ECO:0000259" key="9">
    <source>
        <dbReference type="SMART" id="SM00382"/>
    </source>
</evidence>
<dbReference type="FunFam" id="3.40.50.300:FF:000027">
    <property type="entry name" value="26S protease regulatory subunit 7"/>
    <property type="match status" value="1"/>
</dbReference>
<comment type="similarity">
    <text evidence="2 8">Belongs to the AAA ATPase family.</text>
</comment>
<dbReference type="InterPro" id="IPR050221">
    <property type="entry name" value="26S_Proteasome_ATPase"/>
</dbReference>
<dbReference type="InterPro" id="IPR003960">
    <property type="entry name" value="ATPase_AAA_CS"/>
</dbReference>
<evidence type="ECO:0000256" key="6">
    <source>
        <dbReference type="ARBA" id="ARBA00022942"/>
    </source>
</evidence>
<evidence type="ECO:0000256" key="8">
    <source>
        <dbReference type="RuleBase" id="RU003651"/>
    </source>
</evidence>
<dbReference type="AlphaFoldDB" id="A0A438EWK5"/>
<accession>A0A438EWK5</accession>
<evidence type="ECO:0000256" key="2">
    <source>
        <dbReference type="ARBA" id="ARBA00006914"/>
    </source>
</evidence>
<proteinExistence type="inferred from homology"/>
<protein>
    <submittedName>
        <fullName evidence="10">26S proteasome regulatory subunit 7</fullName>
    </submittedName>
</protein>
<dbReference type="InterPro" id="IPR027417">
    <property type="entry name" value="P-loop_NTPase"/>
</dbReference>
<dbReference type="SUPFAM" id="SSF52540">
    <property type="entry name" value="P-loop containing nucleoside triphosphate hydrolases"/>
    <property type="match status" value="1"/>
</dbReference>
<dbReference type="Gene3D" id="2.40.50.140">
    <property type="entry name" value="Nucleic acid-binding proteins"/>
    <property type="match status" value="2"/>
</dbReference>
<evidence type="ECO:0000256" key="7">
    <source>
        <dbReference type="ARBA" id="ARBA00024661"/>
    </source>
</evidence>
<name>A0A438EWK5_VITVI</name>
<keyword evidence="6 10" id="KW-0647">Proteasome</keyword>
<dbReference type="Pfam" id="PF00004">
    <property type="entry name" value="AAA"/>
    <property type="match status" value="1"/>
</dbReference>
<comment type="function">
    <text evidence="7">The 26S proteasome is involved in the ATP-dependent degradation of ubiquitinated proteins. The regulatory (or ATPase) complex confers ATP dependency and substrate specificity to the 26S complex.</text>
</comment>
<dbReference type="GO" id="GO:0005737">
    <property type="term" value="C:cytoplasm"/>
    <property type="evidence" value="ECO:0007669"/>
    <property type="project" value="UniProtKB-SubCell"/>
</dbReference>
<dbReference type="InterPro" id="IPR048723">
    <property type="entry name" value="OB_PRS7"/>
</dbReference>
<evidence type="ECO:0000313" key="10">
    <source>
        <dbReference type="EMBL" id="RVW52099.1"/>
    </source>
</evidence>
<organism evidence="10 11">
    <name type="scientific">Vitis vinifera</name>
    <name type="common">Grape</name>
    <dbReference type="NCBI Taxonomy" id="29760"/>
    <lineage>
        <taxon>Eukaryota</taxon>
        <taxon>Viridiplantae</taxon>
        <taxon>Streptophyta</taxon>
        <taxon>Embryophyta</taxon>
        <taxon>Tracheophyta</taxon>
        <taxon>Spermatophyta</taxon>
        <taxon>Magnoliopsida</taxon>
        <taxon>eudicotyledons</taxon>
        <taxon>Gunneridae</taxon>
        <taxon>Pentapetalae</taxon>
        <taxon>rosids</taxon>
        <taxon>Vitales</taxon>
        <taxon>Vitaceae</taxon>
        <taxon>Viteae</taxon>
        <taxon>Vitis</taxon>
    </lineage>
</organism>
<evidence type="ECO:0000256" key="1">
    <source>
        <dbReference type="ARBA" id="ARBA00004496"/>
    </source>
</evidence>
<evidence type="ECO:0000256" key="5">
    <source>
        <dbReference type="ARBA" id="ARBA00022840"/>
    </source>
</evidence>
<dbReference type="Gene3D" id="1.10.8.60">
    <property type="match status" value="1"/>
</dbReference>
<dbReference type="PANTHER" id="PTHR23073">
    <property type="entry name" value="26S PROTEASOME REGULATORY SUBUNIT"/>
    <property type="match status" value="1"/>
</dbReference>
<dbReference type="InterPro" id="IPR003959">
    <property type="entry name" value="ATPase_AAA_core"/>
</dbReference>
<dbReference type="FunFam" id="1.10.8.60:FF:000005">
    <property type="entry name" value="26S protease regulatory subunit 7"/>
    <property type="match status" value="1"/>
</dbReference>
<dbReference type="InterPro" id="IPR012340">
    <property type="entry name" value="NA-bd_OB-fold"/>
</dbReference>
<dbReference type="CDD" id="cd19502">
    <property type="entry name" value="RecA-like_PAN_like"/>
    <property type="match status" value="1"/>
</dbReference>
<comment type="subcellular location">
    <subcellularLocation>
        <location evidence="1">Cytoplasm</location>
    </subcellularLocation>
</comment>
<reference evidence="10 11" key="1">
    <citation type="journal article" date="2018" name="PLoS Genet.">
        <title>Population sequencing reveals clonal diversity and ancestral inbreeding in the grapevine cultivar Chardonnay.</title>
        <authorList>
            <person name="Roach M.J."/>
            <person name="Johnson D.L."/>
            <person name="Bohlmann J."/>
            <person name="van Vuuren H.J."/>
            <person name="Jones S.J."/>
            <person name="Pretorius I.S."/>
            <person name="Schmidt S.A."/>
            <person name="Borneman A.R."/>
        </authorList>
    </citation>
    <scope>NUCLEOTIDE SEQUENCE [LARGE SCALE GENOMIC DNA]</scope>
    <source>
        <strain evidence="11">cv. Chardonnay</strain>
        <tissue evidence="10">Leaf</tissue>
    </source>
</reference>
<dbReference type="PROSITE" id="PS00674">
    <property type="entry name" value="AAA"/>
    <property type="match status" value="1"/>
</dbReference>
<keyword evidence="3" id="KW-0963">Cytoplasm</keyword>
<dbReference type="GO" id="GO:0000502">
    <property type="term" value="C:proteasome complex"/>
    <property type="evidence" value="ECO:0007669"/>
    <property type="project" value="UniProtKB-KW"/>
</dbReference>
<dbReference type="Gene3D" id="3.40.50.300">
    <property type="entry name" value="P-loop containing nucleotide triphosphate hydrolases"/>
    <property type="match status" value="1"/>
</dbReference>
<feature type="domain" description="AAA+ ATPase" evidence="9">
    <location>
        <begin position="267"/>
        <end position="406"/>
    </location>
</feature>
<keyword evidence="5 8" id="KW-0067">ATP-binding</keyword>
<dbReference type="Pfam" id="PF17862">
    <property type="entry name" value="AAA_lid_3"/>
    <property type="match status" value="1"/>
</dbReference>